<keyword evidence="1" id="KW-0732">Signal</keyword>
<comment type="caution">
    <text evidence="2">The sequence shown here is derived from an EMBL/GenBank/DDBJ whole genome shotgun (WGS) entry which is preliminary data.</text>
</comment>
<feature type="signal peptide" evidence="1">
    <location>
        <begin position="1"/>
        <end position="19"/>
    </location>
</feature>
<sequence>MKKLYFIGLLLAGTFAANAQTGTSADYAGVFKLEENPYVKTIAISIKEGKVMMAAEGFPDAELTPGKQADQYELTSMSGTVNFVREGGIVKGIKIEAQGQTLGGKKEGASLSDYAASFKMADNEYVKKVIVAIKDGSLQISTDANPAEGAVLKASATADTFTTSIQGYDADITFSRTEGKVATIKLSVAGGQVVLTGNRE</sequence>
<keyword evidence="3" id="KW-1185">Reference proteome</keyword>
<evidence type="ECO:0000313" key="2">
    <source>
        <dbReference type="EMBL" id="MFD3393085.1"/>
    </source>
</evidence>
<reference evidence="2 3" key="1">
    <citation type="submission" date="2024-03" db="EMBL/GenBank/DDBJ databases">
        <title>Aquirufa genome sequencing.</title>
        <authorList>
            <person name="Pitt A."/>
            <person name="Hahn M.W."/>
        </authorList>
    </citation>
    <scope>NUCLEOTIDE SEQUENCE [LARGE SCALE GENOMIC DNA]</scope>
    <source>
        <strain evidence="2 3">OSTEICH-129V</strain>
    </source>
</reference>
<gene>
    <name evidence="2" type="ORF">U0R10_00485</name>
</gene>
<proteinExistence type="predicted"/>
<organism evidence="2 3">
    <name type="scientific">Aquirufa avitistagni</name>
    <dbReference type="NCBI Taxonomy" id="3104728"/>
    <lineage>
        <taxon>Bacteria</taxon>
        <taxon>Pseudomonadati</taxon>
        <taxon>Bacteroidota</taxon>
        <taxon>Cytophagia</taxon>
        <taxon>Cytophagales</taxon>
        <taxon>Flectobacillaceae</taxon>
        <taxon>Aquirufa</taxon>
    </lineage>
</organism>
<feature type="chain" id="PRO_5046913120" description="Lipocalin-like domain-containing protein" evidence="1">
    <location>
        <begin position="20"/>
        <end position="200"/>
    </location>
</feature>
<evidence type="ECO:0000256" key="1">
    <source>
        <dbReference type="SAM" id="SignalP"/>
    </source>
</evidence>
<dbReference type="EMBL" id="JBBKXZ010000001">
    <property type="protein sequence ID" value="MFD3393085.1"/>
    <property type="molecule type" value="Genomic_DNA"/>
</dbReference>
<accession>A0ABW6DDT7</accession>
<evidence type="ECO:0000313" key="3">
    <source>
        <dbReference type="Proteomes" id="UP001598138"/>
    </source>
</evidence>
<dbReference type="Proteomes" id="UP001598138">
    <property type="component" value="Unassembled WGS sequence"/>
</dbReference>
<protein>
    <recommendedName>
        <fullName evidence="4">Lipocalin-like domain-containing protein</fullName>
    </recommendedName>
</protein>
<dbReference type="RefSeq" id="WP_377981714.1">
    <property type="nucleotide sequence ID" value="NZ_JBBKXZ010000001.1"/>
</dbReference>
<name>A0ABW6DDT7_9BACT</name>
<evidence type="ECO:0008006" key="4">
    <source>
        <dbReference type="Google" id="ProtNLM"/>
    </source>
</evidence>